<dbReference type="GO" id="GO:0003723">
    <property type="term" value="F:RNA binding"/>
    <property type="evidence" value="ECO:0007669"/>
    <property type="project" value="UniProtKB-UniRule"/>
</dbReference>
<keyword evidence="1" id="KW-0694">RNA-binding</keyword>
<dbReference type="PROSITE" id="PS50102">
    <property type="entry name" value="RRM"/>
    <property type="match status" value="1"/>
</dbReference>
<name>A0A4P9YD34_ROZAC</name>
<dbReference type="InterPro" id="IPR036361">
    <property type="entry name" value="SAP_dom_sf"/>
</dbReference>
<dbReference type="InterPro" id="IPR012677">
    <property type="entry name" value="Nucleotide-bd_a/b_plait_sf"/>
</dbReference>
<evidence type="ECO:0000313" key="5">
    <source>
        <dbReference type="Proteomes" id="UP000281549"/>
    </source>
</evidence>
<dbReference type="InterPro" id="IPR035979">
    <property type="entry name" value="RBD_domain_sf"/>
</dbReference>
<accession>A0A4P9YD34</accession>
<evidence type="ECO:0000313" key="4">
    <source>
        <dbReference type="EMBL" id="RKP16090.1"/>
    </source>
</evidence>
<dbReference type="EMBL" id="ML007015">
    <property type="protein sequence ID" value="RKP16090.1"/>
    <property type="molecule type" value="Genomic_DNA"/>
</dbReference>
<feature type="non-terminal residue" evidence="4">
    <location>
        <position position="1"/>
    </location>
</feature>
<organism evidence="4 5">
    <name type="scientific">Rozella allomycis (strain CSF55)</name>
    <dbReference type="NCBI Taxonomy" id="988480"/>
    <lineage>
        <taxon>Eukaryota</taxon>
        <taxon>Fungi</taxon>
        <taxon>Fungi incertae sedis</taxon>
        <taxon>Cryptomycota</taxon>
        <taxon>Cryptomycota incertae sedis</taxon>
        <taxon>Rozella</taxon>
    </lineage>
</organism>
<evidence type="ECO:0000259" key="3">
    <source>
        <dbReference type="PROSITE" id="PS50800"/>
    </source>
</evidence>
<dbReference type="InterPro" id="IPR034257">
    <property type="entry name" value="Acinus_RRM"/>
</dbReference>
<dbReference type="Pfam" id="PF02037">
    <property type="entry name" value="SAP"/>
    <property type="match status" value="1"/>
</dbReference>
<feature type="domain" description="SAP" evidence="3">
    <location>
        <begin position="26"/>
        <end position="60"/>
    </location>
</feature>
<dbReference type="InterPro" id="IPR000504">
    <property type="entry name" value="RRM_dom"/>
</dbReference>
<sequence length="316" mass="35613">KLQITIIVSLKFPNSHLEISMDNFTPSKLKVVQLREELSSRGLSPKGLKKDLVERLEAALKCENLQELPNSPSKLAKKRKIGSNLTEDITEELLPSFEQGENPAMDSKLKKSIYDEQKDDTNDANHLQAIKDEEIIDPKTENGNSEVLGMFDYIPFLVFNEQDRMEENSNKILTGEGPCCIGIQNLVRPFRTETLRQELGRFGEITKFWIDGIKSRCLLSFKSANSAREAMENLNGLTWPPETGKALLVNFVADEELDSKIESKGALENKQLNKEEEVTVESGTLFLSASPVNSLDQIFMKTSTRPHLYYKTAIST</sequence>
<protein>
    <recommendedName>
        <fullName evidence="6">SAP domain-containing protein</fullName>
    </recommendedName>
</protein>
<feature type="domain" description="RRM" evidence="2">
    <location>
        <begin position="179"/>
        <end position="254"/>
    </location>
</feature>
<dbReference type="AlphaFoldDB" id="A0A4P9YD34"/>
<evidence type="ECO:0008006" key="6">
    <source>
        <dbReference type="Google" id="ProtNLM"/>
    </source>
</evidence>
<reference evidence="5" key="1">
    <citation type="journal article" date="2018" name="Nat. Microbiol.">
        <title>Leveraging single-cell genomics to expand the fungal tree of life.</title>
        <authorList>
            <person name="Ahrendt S.R."/>
            <person name="Quandt C.A."/>
            <person name="Ciobanu D."/>
            <person name="Clum A."/>
            <person name="Salamov A."/>
            <person name="Andreopoulos B."/>
            <person name="Cheng J.F."/>
            <person name="Woyke T."/>
            <person name="Pelin A."/>
            <person name="Henrissat B."/>
            <person name="Reynolds N.K."/>
            <person name="Benny G.L."/>
            <person name="Smith M.E."/>
            <person name="James T.Y."/>
            <person name="Grigoriev I.V."/>
        </authorList>
    </citation>
    <scope>NUCLEOTIDE SEQUENCE [LARGE SCALE GENOMIC DNA]</scope>
    <source>
        <strain evidence="5">CSF55</strain>
    </source>
</reference>
<dbReference type="SUPFAM" id="SSF68906">
    <property type="entry name" value="SAP domain"/>
    <property type="match status" value="1"/>
</dbReference>
<evidence type="ECO:0000259" key="2">
    <source>
        <dbReference type="PROSITE" id="PS50102"/>
    </source>
</evidence>
<dbReference type="Gene3D" id="1.10.720.30">
    <property type="entry name" value="SAP domain"/>
    <property type="match status" value="1"/>
</dbReference>
<dbReference type="PROSITE" id="PS50800">
    <property type="entry name" value="SAP"/>
    <property type="match status" value="1"/>
</dbReference>
<dbReference type="PANTHER" id="PTHR47031:SF3">
    <property type="entry name" value="SAP DOMAIN-CONTAINING PROTEIN"/>
    <property type="match status" value="1"/>
</dbReference>
<dbReference type="Proteomes" id="UP000281549">
    <property type="component" value="Unassembled WGS sequence"/>
</dbReference>
<gene>
    <name evidence="4" type="ORF">ROZALSC1DRAFT_25676</name>
</gene>
<proteinExistence type="predicted"/>
<dbReference type="SMART" id="SM00513">
    <property type="entry name" value="SAP"/>
    <property type="match status" value="1"/>
</dbReference>
<evidence type="ECO:0000256" key="1">
    <source>
        <dbReference type="PROSITE-ProRule" id="PRU00176"/>
    </source>
</evidence>
<dbReference type="InterPro" id="IPR003034">
    <property type="entry name" value="SAP_dom"/>
</dbReference>
<dbReference type="PANTHER" id="PTHR47031">
    <property type="entry name" value="SAP DNA-BINDING DOMAIN-CONTAINING PROTEIN"/>
    <property type="match status" value="1"/>
</dbReference>
<dbReference type="SUPFAM" id="SSF54928">
    <property type="entry name" value="RNA-binding domain, RBD"/>
    <property type="match status" value="1"/>
</dbReference>
<dbReference type="CDD" id="cd12432">
    <property type="entry name" value="RRM_ACINU"/>
    <property type="match status" value="1"/>
</dbReference>
<dbReference type="Gene3D" id="3.30.70.330">
    <property type="match status" value="1"/>
</dbReference>